<keyword evidence="12" id="KW-0406">Ion transport</keyword>
<evidence type="ECO:0000256" key="9">
    <source>
        <dbReference type="ARBA" id="ARBA00022673"/>
    </source>
</evidence>
<evidence type="ECO:0000256" key="1">
    <source>
        <dbReference type="ARBA" id="ARBA00004278"/>
    </source>
</evidence>
<evidence type="ECO:0000259" key="20">
    <source>
        <dbReference type="PROSITE" id="PS50002"/>
    </source>
</evidence>
<evidence type="ECO:0000256" key="18">
    <source>
        <dbReference type="PROSITE-ProRule" id="PRU00192"/>
    </source>
</evidence>
<comment type="subcellular location">
    <subcellularLocation>
        <location evidence="1">Cell membrane</location>
        <location evidence="1">Sarcolemma</location>
        <topology evidence="1">Peripheral membrane protein</topology>
        <orientation evidence="1">Cytoplasmic side</orientation>
    </subcellularLocation>
</comment>
<feature type="compositionally biased region" description="Polar residues" evidence="19">
    <location>
        <begin position="1"/>
        <end position="16"/>
    </location>
</feature>
<dbReference type="InterPro" id="IPR046937">
    <property type="entry name" value="CAB1-4_N_A-dom"/>
</dbReference>
<name>A0A8J1L1H0_XENLA</name>
<evidence type="ECO:0000256" key="7">
    <source>
        <dbReference type="ARBA" id="ARBA00022553"/>
    </source>
</evidence>
<evidence type="ECO:0000256" key="14">
    <source>
        <dbReference type="ARBA" id="ARBA00023303"/>
    </source>
</evidence>
<evidence type="ECO:0000256" key="8">
    <source>
        <dbReference type="ARBA" id="ARBA00022568"/>
    </source>
</evidence>
<evidence type="ECO:0000256" key="11">
    <source>
        <dbReference type="ARBA" id="ARBA00022882"/>
    </source>
</evidence>
<feature type="compositionally biased region" description="Low complexity" evidence="19">
    <location>
        <begin position="186"/>
        <end position="211"/>
    </location>
</feature>
<evidence type="ECO:0000256" key="13">
    <source>
        <dbReference type="ARBA" id="ARBA00023136"/>
    </source>
</evidence>
<dbReference type="Gene3D" id="2.30.30.40">
    <property type="entry name" value="SH3 Domains"/>
    <property type="match status" value="1"/>
</dbReference>
<evidence type="ECO:0000256" key="5">
    <source>
        <dbReference type="ARBA" id="ARBA00022448"/>
    </source>
</evidence>
<dbReference type="SUPFAM" id="SSF52540">
    <property type="entry name" value="P-loop containing nucleoside triphosphate hydrolases"/>
    <property type="match status" value="1"/>
</dbReference>
<dbReference type="CTD" id="108719866"/>
<accession>A0A8J1L1H0</accession>
<dbReference type="InterPro" id="IPR036028">
    <property type="entry name" value="SH3-like_dom_sf"/>
</dbReference>
<dbReference type="Gene3D" id="3.40.50.300">
    <property type="entry name" value="P-loop containing nucleotide triphosphate hydrolases"/>
    <property type="match status" value="1"/>
</dbReference>
<dbReference type="Pfam" id="PF00625">
    <property type="entry name" value="Guanylate_kin"/>
    <property type="match status" value="1"/>
</dbReference>
<dbReference type="InterPro" id="IPR000584">
    <property type="entry name" value="VDCC_L_bsu"/>
</dbReference>
<dbReference type="PRINTS" id="PR01626">
    <property type="entry name" value="LCACHANNELB"/>
</dbReference>
<keyword evidence="7" id="KW-0597">Phosphoprotein</keyword>
<comment type="function">
    <text evidence="16">Beta subunit of voltage-dependent calcium channels which contributes to the function of the calcium channel by increasing peak calcium current. Plays a role in shifting voltage dependencies of activation and inactivation of the channel. May modulate G protein inhibition. May contribute to beta-adrenergic augmentation of Ca(2+) influx in cardiomyocytes, thereby regulating increases in heart rate and contractile force. Involved in membrane targeting of the alpha-1 subunit CACNA1C.</text>
</comment>
<dbReference type="InterPro" id="IPR005444">
    <property type="entry name" value="VDCC_L_b2su"/>
</dbReference>
<keyword evidence="10" id="KW-0106">Calcium</keyword>
<evidence type="ECO:0000256" key="15">
    <source>
        <dbReference type="ARBA" id="ARBA00030521"/>
    </source>
</evidence>
<dbReference type="InterPro" id="IPR001452">
    <property type="entry name" value="SH3_domain"/>
</dbReference>
<dbReference type="Pfam" id="PF12052">
    <property type="entry name" value="VGCC_beta4Aa_N"/>
    <property type="match status" value="1"/>
</dbReference>
<dbReference type="SUPFAM" id="SSF50044">
    <property type="entry name" value="SH3-domain"/>
    <property type="match status" value="1"/>
</dbReference>
<keyword evidence="6" id="KW-1003">Cell membrane</keyword>
<evidence type="ECO:0000313" key="21">
    <source>
        <dbReference type="Proteomes" id="UP000186698"/>
    </source>
</evidence>
<dbReference type="RefSeq" id="XP_041423368.1">
    <property type="nucleotide sequence ID" value="XM_041567434.1"/>
</dbReference>
<dbReference type="InterPro" id="IPR027417">
    <property type="entry name" value="P-loop_NTPase"/>
</dbReference>
<feature type="compositionally biased region" description="Low complexity" evidence="19">
    <location>
        <begin position="438"/>
        <end position="449"/>
    </location>
</feature>
<feature type="compositionally biased region" description="Basic and acidic residues" evidence="19">
    <location>
        <begin position="522"/>
        <end position="572"/>
    </location>
</feature>
<keyword evidence="14" id="KW-0407">Ion channel</keyword>
<keyword evidence="9" id="KW-0107">Calcium channel</keyword>
<dbReference type="GO" id="GO:0042383">
    <property type="term" value="C:sarcolemma"/>
    <property type="evidence" value="ECO:0007669"/>
    <property type="project" value="UniProtKB-SubCell"/>
</dbReference>
<reference evidence="22" key="1">
    <citation type="submission" date="2025-08" db="UniProtKB">
        <authorList>
            <consortium name="RefSeq"/>
        </authorList>
    </citation>
    <scope>IDENTIFICATION</scope>
    <source>
        <strain evidence="22">J_2021</strain>
        <tissue evidence="22">Erythrocytes</tissue>
    </source>
</reference>
<feature type="region of interest" description="Disordered" evidence="19">
    <location>
        <begin position="522"/>
        <end position="607"/>
    </location>
</feature>
<keyword evidence="21" id="KW-1185">Reference proteome</keyword>
<protein>
    <recommendedName>
        <fullName evidence="3">Voltage-dependent L-type calcium channel subunit beta-2</fullName>
    </recommendedName>
    <alternativeName>
        <fullName evidence="15">Calcium channel voltage-dependent subunit beta 2</fullName>
    </alternativeName>
</protein>
<feature type="compositionally biased region" description="Low complexity" evidence="19">
    <location>
        <begin position="43"/>
        <end position="53"/>
    </location>
</feature>
<dbReference type="GO" id="GO:0005245">
    <property type="term" value="F:voltage-gated calcium channel activity"/>
    <property type="evidence" value="ECO:0007669"/>
    <property type="project" value="InterPro"/>
</dbReference>
<dbReference type="PROSITE" id="PS50002">
    <property type="entry name" value="SH3"/>
    <property type="match status" value="1"/>
</dbReference>
<dbReference type="Proteomes" id="UP000186698">
    <property type="component" value="Chromosome 6S"/>
</dbReference>
<organism evidence="21 22">
    <name type="scientific">Xenopus laevis</name>
    <name type="common">African clawed frog</name>
    <dbReference type="NCBI Taxonomy" id="8355"/>
    <lineage>
        <taxon>Eukaryota</taxon>
        <taxon>Metazoa</taxon>
        <taxon>Chordata</taxon>
        <taxon>Craniata</taxon>
        <taxon>Vertebrata</taxon>
        <taxon>Euteleostomi</taxon>
        <taxon>Amphibia</taxon>
        <taxon>Batrachia</taxon>
        <taxon>Anura</taxon>
        <taxon>Pipoidea</taxon>
        <taxon>Pipidae</taxon>
        <taxon>Xenopodinae</taxon>
        <taxon>Xenopus</taxon>
        <taxon>Xenopus</taxon>
    </lineage>
</organism>
<evidence type="ECO:0000313" key="22">
    <source>
        <dbReference type="RefSeq" id="XP_041423368.1"/>
    </source>
</evidence>
<evidence type="ECO:0000256" key="12">
    <source>
        <dbReference type="ARBA" id="ARBA00023065"/>
    </source>
</evidence>
<keyword evidence="13" id="KW-0472">Membrane</keyword>
<feature type="compositionally biased region" description="Basic and acidic residues" evidence="19">
    <location>
        <begin position="582"/>
        <end position="607"/>
    </location>
</feature>
<dbReference type="InterPro" id="IPR008145">
    <property type="entry name" value="GK/Ca_channel_bsu"/>
</dbReference>
<evidence type="ECO:0000256" key="2">
    <source>
        <dbReference type="ARBA" id="ARBA00010836"/>
    </source>
</evidence>
<feature type="region of interest" description="Disordered" evidence="19">
    <location>
        <begin position="1"/>
        <end position="88"/>
    </location>
</feature>
<feature type="domain" description="SH3" evidence="20">
    <location>
        <begin position="102"/>
        <end position="171"/>
    </location>
</feature>
<dbReference type="PRINTS" id="PR01628">
    <property type="entry name" value="LCACHANNELB2"/>
</dbReference>
<evidence type="ECO:0000256" key="6">
    <source>
        <dbReference type="ARBA" id="ARBA00022475"/>
    </source>
</evidence>
<feature type="compositionally biased region" description="Polar residues" evidence="19">
    <location>
        <begin position="450"/>
        <end position="459"/>
    </location>
</feature>
<evidence type="ECO:0000256" key="19">
    <source>
        <dbReference type="SAM" id="MobiDB-lite"/>
    </source>
</evidence>
<keyword evidence="8" id="KW-0109">Calcium transport</keyword>
<keyword evidence="4 18" id="KW-0728">SH3 domain</keyword>
<comment type="similarity">
    <text evidence="2">Belongs to the calcium channel beta subunit family.</text>
</comment>
<dbReference type="FunFam" id="2.30.30.40:FF:000015">
    <property type="entry name" value="Voltage-dependent L-type calcium channel subunit beta-2"/>
    <property type="match status" value="1"/>
</dbReference>
<evidence type="ECO:0000256" key="16">
    <source>
        <dbReference type="ARBA" id="ARBA00046042"/>
    </source>
</evidence>
<dbReference type="FunFam" id="3.40.50.300:FF:000023">
    <property type="entry name" value="Voltage-dependent L-type calcium channel subunit beta-2"/>
    <property type="match status" value="1"/>
</dbReference>
<comment type="subunit">
    <text evidence="17">Component of a calcium channel complex consisting of a pore-forming alpha subunit (CACNA1S) and the ancillary subunits CACNB1 or CACNB2, CACNG1 and CACNA2D1. The channel complex contains alpha, beta, gamma and delta subunits in a 1:1:1:1 ratio, i.e. it contains either CACNB1 or CACNB2. Interacts with CACNA1C. Interacts with RRAD; interaction may be involved in beta-adrenergic regulation of heart rate and contractile force. Interaction with RRAD regulates the trafficking of CACNA1C to the cell membrane. Interacts with TMIGD2. Interacts with CAMK2D. Interacts with CBARP. Interacts with CAMK2A.</text>
</comment>
<feature type="region of interest" description="Disordered" evidence="19">
    <location>
        <begin position="173"/>
        <end position="225"/>
    </location>
</feature>
<feature type="compositionally biased region" description="Polar residues" evidence="19">
    <location>
        <begin position="54"/>
        <end position="73"/>
    </location>
</feature>
<dbReference type="PANTHER" id="PTHR11824">
    <property type="entry name" value="VOLTAGE-DEPENDENT CALCIUM CHANNEL BETA SUBUNIT"/>
    <property type="match status" value="1"/>
</dbReference>
<evidence type="ECO:0000256" key="4">
    <source>
        <dbReference type="ARBA" id="ARBA00022443"/>
    </source>
</evidence>
<proteinExistence type="inferred from homology"/>
<dbReference type="GO" id="GO:0005891">
    <property type="term" value="C:voltage-gated calcium channel complex"/>
    <property type="evidence" value="ECO:0007669"/>
    <property type="project" value="InterPro"/>
</dbReference>
<dbReference type="GeneID" id="108719866"/>
<evidence type="ECO:0000256" key="10">
    <source>
        <dbReference type="ARBA" id="ARBA00022837"/>
    </source>
</evidence>
<dbReference type="AlphaFoldDB" id="A0A8J1L1H0"/>
<evidence type="ECO:0000256" key="17">
    <source>
        <dbReference type="ARBA" id="ARBA00046619"/>
    </source>
</evidence>
<evidence type="ECO:0000256" key="3">
    <source>
        <dbReference type="ARBA" id="ARBA00019005"/>
    </source>
</evidence>
<feature type="region of interest" description="Disordered" evidence="19">
    <location>
        <begin position="434"/>
        <end position="502"/>
    </location>
</feature>
<keyword evidence="11" id="KW-0851">Voltage-gated channel</keyword>
<dbReference type="SMART" id="SM00072">
    <property type="entry name" value="GuKc"/>
    <property type="match status" value="1"/>
</dbReference>
<keyword evidence="5" id="KW-0813">Transport</keyword>
<sequence>MVQNNMSKTSSASQQEIHMDSLENPAVQTYGKGARRKHRFKGSDGSTSSDTTSNSIVRQGSADSYTSRPSDSDVSLEEDREAVRREAERQAQAQLEKAKTKPVAFAVRTNVGYSSARDDEAPVPGMAISFEAKDFLHVKEKFNNDWWIGRLVKEGCEIGFIPSPVKLENMRIQHEQKAKQGKFHTSKSGGNSSSSLGDVVPSSRRSTPPSSAKQKQKSTEHIPPYDVVPSMRPVVLVGPSLKGYEVTDMMQKALFDFLKHRFEGRISITRVTADISLAKRSVLNNPSKHAIIERSNTRSSFAEVQSEIERIFELARTLQLVVLDADTINHPTQLGKTSLAPIIVFVKISSPKVLQRLIKSRGKSQAKHLNVQMVAADKLAQCPPEMFDVILDENQLEDACEHLADYLEAYWKSTHPPSSNSTDVLLSRTLTTATLPITPSSPSNTQSSQGDQKNQNSAPERTGSVEEDTSAEPTKKFQHRSSSSAQHHNHRSGVSRGLSRQDTLDNETQANRDSVYLDPKEDFASEHDAPPDSHREHNHRDETHAVSEHRHKESRLRPNEPDREQDHNECNKPRSRHKSRDRHCEKDGEVPRKRNETEWNRDVYVRQ</sequence>
<gene>
    <name evidence="22" type="primary">cacnb2.S</name>
</gene>